<reference evidence="2" key="1">
    <citation type="submission" date="2016-11" db="EMBL/GenBank/DDBJ databases">
        <authorList>
            <person name="Varghese N."/>
            <person name="Submissions S."/>
        </authorList>
    </citation>
    <scope>NUCLEOTIDE SEQUENCE [LARGE SCALE GENOMIC DNA]</scope>
    <source>
        <strain evidence="2">DSM 2635</strain>
    </source>
</reference>
<name>A0A1M5SXU0_9FIRM</name>
<evidence type="ECO:0000313" key="2">
    <source>
        <dbReference type="Proteomes" id="UP000243255"/>
    </source>
</evidence>
<gene>
    <name evidence="1" type="ORF">SAMN04488530_1488</name>
</gene>
<dbReference type="STRING" id="1121321.SAMN04488530_1488"/>
<dbReference type="Proteomes" id="UP000243255">
    <property type="component" value="Unassembled WGS sequence"/>
</dbReference>
<dbReference type="OrthoDB" id="3034797at2"/>
<protein>
    <submittedName>
        <fullName evidence="1">Uncharacterized protein</fullName>
    </submittedName>
</protein>
<dbReference type="AlphaFoldDB" id="A0A1M5SXU0"/>
<evidence type="ECO:0000313" key="1">
    <source>
        <dbReference type="EMBL" id="SHH43003.1"/>
    </source>
</evidence>
<sequence>MELEYTSGFVTFADILGWKGIWQTNNHKNPVNTLIEIKDTITDSISLMNKRYFEHLLNTELKNHIDNDLKKEMLDYIFRRNLSINESISKTFKSKDDLKKFKVAISSFPVEIKVDLISDTFIITSTSKNQCYEFYMHMLICQRLLLECLKQGLLIRGATSYGEYYNKELVFIGPAIDDSASWHEMGEEIGIFFTPKAMFMINSVDLSKMEIIIGDLNILDIVISGEPNIKVSTFETFLIDWYDGKDYFNGIISKYPTILPEIHKKILYSNSRLDFFKSQRT</sequence>
<dbReference type="EMBL" id="FQWX01000048">
    <property type="protein sequence ID" value="SHH43003.1"/>
    <property type="molecule type" value="Genomic_DNA"/>
</dbReference>
<organism evidence="1 2">
    <name type="scientific">Asaccharospora irregularis DSM 2635</name>
    <dbReference type="NCBI Taxonomy" id="1121321"/>
    <lineage>
        <taxon>Bacteria</taxon>
        <taxon>Bacillati</taxon>
        <taxon>Bacillota</taxon>
        <taxon>Clostridia</taxon>
        <taxon>Peptostreptococcales</taxon>
        <taxon>Peptostreptococcaceae</taxon>
        <taxon>Asaccharospora</taxon>
    </lineage>
</organism>
<keyword evidence="2" id="KW-1185">Reference proteome</keyword>
<proteinExistence type="predicted"/>
<dbReference type="RefSeq" id="WP_073127580.1">
    <property type="nucleotide sequence ID" value="NZ_BAABCH010000072.1"/>
</dbReference>
<accession>A0A1M5SXU0</accession>